<proteinExistence type="inferred from homology"/>
<dbReference type="Pfam" id="PF01541">
    <property type="entry name" value="GIY-YIG"/>
    <property type="match status" value="1"/>
</dbReference>
<dbReference type="Gene3D" id="3.40.1440.10">
    <property type="entry name" value="GIY-YIG endonuclease"/>
    <property type="match status" value="1"/>
</dbReference>
<feature type="domain" description="GIY-YIG" evidence="2">
    <location>
        <begin position="9"/>
        <end position="84"/>
    </location>
</feature>
<keyword evidence="3" id="KW-0255">Endonuclease</keyword>
<evidence type="ECO:0000313" key="3">
    <source>
        <dbReference type="EMBL" id="TDR76526.1"/>
    </source>
</evidence>
<dbReference type="InterPro" id="IPR000305">
    <property type="entry name" value="GIY-YIG_endonuc"/>
</dbReference>
<comment type="similarity">
    <text evidence="1">Belongs to the UPF0213 family.</text>
</comment>
<dbReference type="EMBL" id="SNZP01000011">
    <property type="protein sequence ID" value="TDR76526.1"/>
    <property type="molecule type" value="Genomic_DNA"/>
</dbReference>
<evidence type="ECO:0000256" key="1">
    <source>
        <dbReference type="ARBA" id="ARBA00007435"/>
    </source>
</evidence>
<evidence type="ECO:0000259" key="2">
    <source>
        <dbReference type="PROSITE" id="PS50164"/>
    </source>
</evidence>
<dbReference type="Proteomes" id="UP000295611">
    <property type="component" value="Unassembled WGS sequence"/>
</dbReference>
<dbReference type="PANTHER" id="PTHR34477">
    <property type="entry name" value="UPF0213 PROTEIN YHBQ"/>
    <property type="match status" value="1"/>
</dbReference>
<dbReference type="CDD" id="cd10456">
    <property type="entry name" value="GIY-YIG_UPF0213"/>
    <property type="match status" value="1"/>
</dbReference>
<protein>
    <submittedName>
        <fullName evidence="3">Putative endonuclease</fullName>
    </submittedName>
</protein>
<keyword evidence="4" id="KW-1185">Reference proteome</keyword>
<organism evidence="3 4">
    <name type="scientific">Paludibacterium purpuratum</name>
    <dbReference type="NCBI Taxonomy" id="1144873"/>
    <lineage>
        <taxon>Bacteria</taxon>
        <taxon>Pseudomonadati</taxon>
        <taxon>Pseudomonadota</taxon>
        <taxon>Betaproteobacteria</taxon>
        <taxon>Neisseriales</taxon>
        <taxon>Chromobacteriaceae</taxon>
        <taxon>Paludibacterium</taxon>
    </lineage>
</organism>
<dbReference type="OrthoDB" id="9797095at2"/>
<dbReference type="PANTHER" id="PTHR34477:SF1">
    <property type="entry name" value="UPF0213 PROTEIN YHBQ"/>
    <property type="match status" value="1"/>
</dbReference>
<dbReference type="GO" id="GO:0004519">
    <property type="term" value="F:endonuclease activity"/>
    <property type="evidence" value="ECO:0007669"/>
    <property type="project" value="UniProtKB-KW"/>
</dbReference>
<dbReference type="InterPro" id="IPR035901">
    <property type="entry name" value="GIY-YIG_endonuc_sf"/>
</dbReference>
<evidence type="ECO:0000313" key="4">
    <source>
        <dbReference type="Proteomes" id="UP000295611"/>
    </source>
</evidence>
<reference evidence="3 4" key="1">
    <citation type="submission" date="2019-03" db="EMBL/GenBank/DDBJ databases">
        <title>Genomic Encyclopedia of Type Strains, Phase III (KMG-III): the genomes of soil and plant-associated and newly described type strains.</title>
        <authorList>
            <person name="Whitman W."/>
        </authorList>
    </citation>
    <scope>NUCLEOTIDE SEQUENCE [LARGE SCALE GENOMIC DNA]</scope>
    <source>
        <strain evidence="3 4">CECT 8976</strain>
    </source>
</reference>
<accession>A0A4R7B0R9</accession>
<dbReference type="AlphaFoldDB" id="A0A4R7B0R9"/>
<comment type="caution">
    <text evidence="3">The sequence shown here is derived from an EMBL/GenBank/DDBJ whole genome shotgun (WGS) entry which is preliminary data.</text>
</comment>
<dbReference type="SUPFAM" id="SSF82771">
    <property type="entry name" value="GIY-YIG endonuclease"/>
    <property type="match status" value="1"/>
</dbReference>
<keyword evidence="3" id="KW-0378">Hydrolase</keyword>
<gene>
    <name evidence="3" type="ORF">DFP86_111109</name>
</gene>
<dbReference type="PROSITE" id="PS50164">
    <property type="entry name" value="GIY_YIG"/>
    <property type="match status" value="1"/>
</dbReference>
<keyword evidence="3" id="KW-0540">Nuclease</keyword>
<sequence>MDCSPPNGRPWFLYVIACRGGSLYTGISTDVARRFAVHQAGKGARYTKSHPPEKLLLTVEFPNRSHALQAEYAFKQLSAAEKRAFCMRHENVSD</sequence>
<dbReference type="InterPro" id="IPR050190">
    <property type="entry name" value="UPF0213_domain"/>
</dbReference>
<name>A0A4R7B0R9_9NEIS</name>